<dbReference type="Pfam" id="PF13880">
    <property type="entry name" value="Acetyltransf_13"/>
    <property type="match status" value="1"/>
</dbReference>
<evidence type="ECO:0000256" key="8">
    <source>
        <dbReference type="ARBA" id="ARBA00023306"/>
    </source>
</evidence>
<feature type="domain" description="N-acetyltransferase ESCO zinc-finger" evidence="11">
    <location>
        <begin position="384"/>
        <end position="423"/>
    </location>
</feature>
<keyword evidence="7" id="KW-0539">Nucleus</keyword>
<evidence type="ECO:0000313" key="14">
    <source>
        <dbReference type="Proteomes" id="UP001642520"/>
    </source>
</evidence>
<keyword evidence="14" id="KW-1185">Reference proteome</keyword>
<accession>A0ABP1NIJ2</accession>
<feature type="region of interest" description="Disordered" evidence="10">
    <location>
        <begin position="1"/>
        <end position="33"/>
    </location>
</feature>
<evidence type="ECO:0000256" key="6">
    <source>
        <dbReference type="ARBA" id="ARBA00022833"/>
    </source>
</evidence>
<keyword evidence="9" id="KW-0012">Acyltransferase</keyword>
<proteinExistence type="inferred from homology"/>
<keyword evidence="3" id="KW-0808">Transferase</keyword>
<evidence type="ECO:0000313" key="13">
    <source>
        <dbReference type="EMBL" id="CAL7939652.1"/>
    </source>
</evidence>
<dbReference type="InterPro" id="IPR028009">
    <property type="entry name" value="ESCO_Acetyltransf_dom"/>
</dbReference>
<evidence type="ECO:0000259" key="12">
    <source>
        <dbReference type="Pfam" id="PF13880"/>
    </source>
</evidence>
<comment type="subcellular location">
    <subcellularLocation>
        <location evidence="1">Nucleus</location>
    </subcellularLocation>
</comment>
<evidence type="ECO:0000259" key="11">
    <source>
        <dbReference type="Pfam" id="PF13878"/>
    </source>
</evidence>
<dbReference type="Proteomes" id="UP001642520">
    <property type="component" value="Unassembled WGS sequence"/>
</dbReference>
<feature type="region of interest" description="Disordered" evidence="10">
    <location>
        <begin position="314"/>
        <end position="336"/>
    </location>
</feature>
<evidence type="ECO:0008006" key="15">
    <source>
        <dbReference type="Google" id="ProtNLM"/>
    </source>
</evidence>
<evidence type="ECO:0000256" key="2">
    <source>
        <dbReference type="ARBA" id="ARBA00005816"/>
    </source>
</evidence>
<dbReference type="EMBL" id="CAXAJV020001290">
    <property type="protein sequence ID" value="CAL7939652.1"/>
    <property type="molecule type" value="Genomic_DNA"/>
</dbReference>
<dbReference type="PANTHER" id="PTHR45884:SF2">
    <property type="entry name" value="N-ACETYLTRANSFERASE ECO"/>
    <property type="match status" value="1"/>
</dbReference>
<feature type="compositionally biased region" description="Polar residues" evidence="10">
    <location>
        <begin position="127"/>
        <end position="137"/>
    </location>
</feature>
<evidence type="ECO:0000256" key="7">
    <source>
        <dbReference type="ARBA" id="ARBA00023242"/>
    </source>
</evidence>
<evidence type="ECO:0000256" key="3">
    <source>
        <dbReference type="ARBA" id="ARBA00022679"/>
    </source>
</evidence>
<evidence type="ECO:0000256" key="4">
    <source>
        <dbReference type="ARBA" id="ARBA00022723"/>
    </source>
</evidence>
<feature type="compositionally biased region" description="Polar residues" evidence="10">
    <location>
        <begin position="314"/>
        <end position="326"/>
    </location>
</feature>
<evidence type="ECO:0000256" key="10">
    <source>
        <dbReference type="SAM" id="MobiDB-lite"/>
    </source>
</evidence>
<comment type="similarity">
    <text evidence="2">Belongs to the acetyltransferase family. ECO subfamily.</text>
</comment>
<comment type="caution">
    <text evidence="13">The sequence shown here is derived from an EMBL/GenBank/DDBJ whole genome shotgun (WGS) entry which is preliminary data.</text>
</comment>
<name>A0ABP1NIJ2_XYLVO</name>
<sequence>MIENSPEKKGNTLKRRALEELGNTPTKLLKSDEGHSVSKARVALFQDKNYESKLKNITLSTKNFYSNSESKRNHNVVFDLAKQKHQKKNYIRRSIINIRRHSIGNTTIGGINAGVSHGVKKPKARSSLDNAKHNNSNEQMGISKQDAVLKIDEVNISNALPIEDRSSSPELDLNKRFFKIKRSSKKNSSALITINKNVKLKIAADGKLVLNEMNTKRSHKQPKLTDISFDTNDLSVDEPDLEATVKENNVANILKMLEDDWGDNDYDATTLLTSDRLKHITPLEPVAILNDVAMSPMSNLSDLTSAINIKDSNSPAMVENSSFNSNEKNDDKHTSNQKYYPLFDKDYSSTANKVFNEIAKKSIHSTKENMNWQLSMKLNGGDDQYLLDAGQKKFGATQCMECGIVYQIGDPEDENAHLNYHNNKKTLKFPGWKTERIIIEDSLTSSRVILVEPGDSKLYWKKVIEVLEYVDRDLGLVDTQLTDYEQKQVYLYVRNKVIIGVLVAEHITMAHRMIPELLELDCCTVESSPAKCGINVIWTDLNHRRQGIATKLLDILRAQFYFGYVMSLDDIAFSVPTPSGKIFAEKYTKTRNFKVYS</sequence>
<keyword evidence="6" id="KW-0862">Zinc</keyword>
<keyword evidence="5" id="KW-0863">Zinc-finger</keyword>
<organism evidence="13 14">
    <name type="scientific">Xylocopa violacea</name>
    <name type="common">Violet carpenter bee</name>
    <name type="synonym">Apis violacea</name>
    <dbReference type="NCBI Taxonomy" id="135666"/>
    <lineage>
        <taxon>Eukaryota</taxon>
        <taxon>Metazoa</taxon>
        <taxon>Ecdysozoa</taxon>
        <taxon>Arthropoda</taxon>
        <taxon>Hexapoda</taxon>
        <taxon>Insecta</taxon>
        <taxon>Pterygota</taxon>
        <taxon>Neoptera</taxon>
        <taxon>Endopterygota</taxon>
        <taxon>Hymenoptera</taxon>
        <taxon>Apocrita</taxon>
        <taxon>Aculeata</taxon>
        <taxon>Apoidea</taxon>
        <taxon>Anthophila</taxon>
        <taxon>Apidae</taxon>
        <taxon>Xylocopa</taxon>
        <taxon>Xylocopa</taxon>
    </lineage>
</organism>
<feature type="domain" description="N-acetyltransferase ESCO acetyl-transferase" evidence="12">
    <location>
        <begin position="529"/>
        <end position="596"/>
    </location>
</feature>
<evidence type="ECO:0000256" key="1">
    <source>
        <dbReference type="ARBA" id="ARBA00004123"/>
    </source>
</evidence>
<keyword evidence="8" id="KW-0131">Cell cycle</keyword>
<evidence type="ECO:0000256" key="5">
    <source>
        <dbReference type="ARBA" id="ARBA00022771"/>
    </source>
</evidence>
<gene>
    <name evidence="13" type="ORF">XYLVIOL_LOCUS4021</name>
</gene>
<dbReference type="Pfam" id="PF13878">
    <property type="entry name" value="zf-C2H2_3"/>
    <property type="match status" value="1"/>
</dbReference>
<keyword evidence="4" id="KW-0479">Metal-binding</keyword>
<reference evidence="13 14" key="1">
    <citation type="submission" date="2024-08" db="EMBL/GenBank/DDBJ databases">
        <authorList>
            <person name="Will J Nash"/>
            <person name="Angela Man"/>
            <person name="Seanna McTaggart"/>
            <person name="Kendall Baker"/>
            <person name="Tom Barker"/>
            <person name="Leah Catchpole"/>
            <person name="Alex Durrant"/>
            <person name="Karim Gharbi"/>
            <person name="Naomi Irish"/>
            <person name="Gemy Kaithakottil"/>
            <person name="Debby Ku"/>
            <person name="Aaliyah Providence"/>
            <person name="Felix Shaw"/>
            <person name="David Swarbreck"/>
            <person name="Chris Watkins"/>
            <person name="Ann M. McCartney"/>
            <person name="Giulio Formenti"/>
            <person name="Alice Mouton"/>
            <person name="Noel Vella"/>
            <person name="Bjorn M von Reumont"/>
            <person name="Adriana Vella"/>
            <person name="Wilfried Haerty"/>
        </authorList>
    </citation>
    <scope>NUCLEOTIDE SEQUENCE [LARGE SCALE GENOMIC DNA]</scope>
</reference>
<dbReference type="InterPro" id="IPR028005">
    <property type="entry name" value="AcTrfase_ESCO_Znf_dom"/>
</dbReference>
<feature type="region of interest" description="Disordered" evidence="10">
    <location>
        <begin position="114"/>
        <end position="137"/>
    </location>
</feature>
<evidence type="ECO:0000256" key="9">
    <source>
        <dbReference type="ARBA" id="ARBA00023315"/>
    </source>
</evidence>
<protein>
    <recommendedName>
        <fullName evidence="15">N-acetyltransferase ESCO2</fullName>
    </recommendedName>
</protein>
<feature type="compositionally biased region" description="Basic and acidic residues" evidence="10">
    <location>
        <begin position="1"/>
        <end position="10"/>
    </location>
</feature>
<dbReference type="PANTHER" id="PTHR45884">
    <property type="entry name" value="N-ACETYLTRANSFERASE ECO"/>
    <property type="match status" value="1"/>
</dbReference>